<keyword evidence="3" id="KW-0813">Transport</keyword>
<evidence type="ECO:0000256" key="5">
    <source>
        <dbReference type="ARBA" id="ARBA00022692"/>
    </source>
</evidence>
<keyword evidence="5 11" id="KW-0812">Transmembrane</keyword>
<evidence type="ECO:0000256" key="3">
    <source>
        <dbReference type="ARBA" id="ARBA00022448"/>
    </source>
</evidence>
<comment type="similarity">
    <text evidence="2">Belongs to the TrkH potassium transport family.</text>
</comment>
<evidence type="ECO:0000256" key="9">
    <source>
        <dbReference type="ARBA" id="ARBA00023136"/>
    </source>
</evidence>
<keyword evidence="13" id="KW-1185">Reference proteome</keyword>
<keyword evidence="9 11" id="KW-0472">Membrane</keyword>
<dbReference type="RefSeq" id="XP_040688304.1">
    <property type="nucleotide sequence ID" value="XM_040829657.1"/>
</dbReference>
<keyword evidence="7 11" id="KW-1133">Transmembrane helix</keyword>
<evidence type="ECO:0000313" key="13">
    <source>
        <dbReference type="Proteomes" id="UP000184383"/>
    </source>
</evidence>
<keyword evidence="6" id="KW-0630">Potassium</keyword>
<dbReference type="OrthoDB" id="9999863at2759"/>
<evidence type="ECO:0000256" key="10">
    <source>
        <dbReference type="SAM" id="MobiDB-lite"/>
    </source>
</evidence>
<dbReference type="NCBIfam" id="TIGR00934">
    <property type="entry name" value="2a38euk"/>
    <property type="match status" value="1"/>
</dbReference>
<dbReference type="GeneID" id="63745505"/>
<dbReference type="GO" id="GO:0140107">
    <property type="term" value="F:high-affinity potassium ion transmembrane transporter activity"/>
    <property type="evidence" value="ECO:0007669"/>
    <property type="project" value="TreeGrafter"/>
</dbReference>
<dbReference type="PANTHER" id="PTHR31064">
    <property type="entry name" value="POTASSIUM TRANSPORT PROTEIN DDB_G0292412-RELATED"/>
    <property type="match status" value="1"/>
</dbReference>
<dbReference type="InterPro" id="IPR003445">
    <property type="entry name" value="Cat_transpt"/>
</dbReference>
<feature type="transmembrane region" description="Helical" evidence="11">
    <location>
        <begin position="440"/>
        <end position="460"/>
    </location>
</feature>
<feature type="compositionally biased region" description="Basic and acidic residues" evidence="10">
    <location>
        <begin position="192"/>
        <end position="202"/>
    </location>
</feature>
<dbReference type="EMBL" id="KV878212">
    <property type="protein sequence ID" value="OJJ34628.1"/>
    <property type="molecule type" value="Genomic_DNA"/>
</dbReference>
<feature type="transmembrane region" description="Helical" evidence="11">
    <location>
        <begin position="502"/>
        <end position="522"/>
    </location>
</feature>
<keyword evidence="4" id="KW-0633">Potassium transport</keyword>
<gene>
    <name evidence="12" type="ORF">ASPWEDRAFT_154029</name>
</gene>
<sequence>MWKPPLNFITLHYAYILSCSISGLIILYPYGNLKAVDAFFFGASASTESGLNTVDVNVLKTYQQVFIYVVPIITNFMFINIIVVAVRLYWFEKRLKQIAPAVLSTKARSPGLRDDRYVQEAEAGKLRDSIPEQETEQTPDQHYTNMERQNSTASTNNHSGPSGEFSAEYNGFKDKSISFSNENKALRIPSPCEHDRGQRIQEVDEDSIASNDDRRSEEFRRRWRDIASNTTGIPLERVASSMFVIGRRPSEQGQRIQRAVSLSKDSNLPGLSSQASVGRNSQFYNLTARDRETLGGIEYRALRVLLRIVIGYLVGLHLLGAICLVPWILHADPKYRNYLEECGQGSVWWAFYSAQTMVDNLGFTLTPDSMVSFQDATWPMLLMSFLAFAGNTLYPCFLRLVIWTIRNCTPRDSSLKEPLDYILKYPRRCYVLLFPSNPTWILFGIILLLNAVDVLLIVVLDLNNPAVNNLPGGPRVLAAIFQAASSRHTGTSTFNLADVNPAVQFSLLVMMYVAIFPIAISIRASNTYEERTLGVFSKDSDPDEKNGSKYVISHVRNQLSFDLWYIFLGIFCICISESDRIMHDTSFPVFAVFFEVVSAYGNVGLSLGYPTVLTSLSGKFNTFSKVVICLMMIRGRHRALPYRLDRAILLPGERLIDDDRAGLGSTTLFSSTDNR</sequence>
<evidence type="ECO:0000256" key="8">
    <source>
        <dbReference type="ARBA" id="ARBA00023065"/>
    </source>
</evidence>
<dbReference type="InterPro" id="IPR004773">
    <property type="entry name" value="K/Na_transp_Trk1/HKT1"/>
</dbReference>
<dbReference type="GO" id="GO:1990573">
    <property type="term" value="P:potassium ion import across plasma membrane"/>
    <property type="evidence" value="ECO:0007669"/>
    <property type="project" value="TreeGrafter"/>
</dbReference>
<dbReference type="GO" id="GO:0030007">
    <property type="term" value="P:intracellular potassium ion homeostasis"/>
    <property type="evidence" value="ECO:0007669"/>
    <property type="project" value="InterPro"/>
</dbReference>
<dbReference type="Proteomes" id="UP000184383">
    <property type="component" value="Unassembled WGS sequence"/>
</dbReference>
<accession>A0A1L9RIE0</accession>
<dbReference type="AlphaFoldDB" id="A0A1L9RIE0"/>
<feature type="transmembrane region" description="Helical" evidence="11">
    <location>
        <begin position="12"/>
        <end position="31"/>
    </location>
</feature>
<reference evidence="13" key="1">
    <citation type="journal article" date="2017" name="Genome Biol.">
        <title>Comparative genomics reveals high biological diversity and specific adaptations in the industrially and medically important fungal genus Aspergillus.</title>
        <authorList>
            <person name="de Vries R.P."/>
            <person name="Riley R."/>
            <person name="Wiebenga A."/>
            <person name="Aguilar-Osorio G."/>
            <person name="Amillis S."/>
            <person name="Uchima C.A."/>
            <person name="Anderluh G."/>
            <person name="Asadollahi M."/>
            <person name="Askin M."/>
            <person name="Barry K."/>
            <person name="Battaglia E."/>
            <person name="Bayram O."/>
            <person name="Benocci T."/>
            <person name="Braus-Stromeyer S.A."/>
            <person name="Caldana C."/>
            <person name="Canovas D."/>
            <person name="Cerqueira G.C."/>
            <person name="Chen F."/>
            <person name="Chen W."/>
            <person name="Choi C."/>
            <person name="Clum A."/>
            <person name="Dos Santos R.A."/>
            <person name="Damasio A.R."/>
            <person name="Diallinas G."/>
            <person name="Emri T."/>
            <person name="Fekete E."/>
            <person name="Flipphi M."/>
            <person name="Freyberg S."/>
            <person name="Gallo A."/>
            <person name="Gournas C."/>
            <person name="Habgood R."/>
            <person name="Hainaut M."/>
            <person name="Harispe M.L."/>
            <person name="Henrissat B."/>
            <person name="Hilden K.S."/>
            <person name="Hope R."/>
            <person name="Hossain A."/>
            <person name="Karabika E."/>
            <person name="Karaffa L."/>
            <person name="Karanyi Z."/>
            <person name="Krasevec N."/>
            <person name="Kuo A."/>
            <person name="Kusch H."/>
            <person name="LaButti K."/>
            <person name="Lagendijk E.L."/>
            <person name="Lapidus A."/>
            <person name="Levasseur A."/>
            <person name="Lindquist E."/>
            <person name="Lipzen A."/>
            <person name="Logrieco A.F."/>
            <person name="MacCabe A."/>
            <person name="Maekelae M.R."/>
            <person name="Malavazi I."/>
            <person name="Melin P."/>
            <person name="Meyer V."/>
            <person name="Mielnichuk N."/>
            <person name="Miskei M."/>
            <person name="Molnar A.P."/>
            <person name="Mule G."/>
            <person name="Ngan C.Y."/>
            <person name="Orejas M."/>
            <person name="Orosz E."/>
            <person name="Ouedraogo J.P."/>
            <person name="Overkamp K.M."/>
            <person name="Park H.-S."/>
            <person name="Perrone G."/>
            <person name="Piumi F."/>
            <person name="Punt P.J."/>
            <person name="Ram A.F."/>
            <person name="Ramon A."/>
            <person name="Rauscher S."/>
            <person name="Record E."/>
            <person name="Riano-Pachon D.M."/>
            <person name="Robert V."/>
            <person name="Roehrig J."/>
            <person name="Ruller R."/>
            <person name="Salamov A."/>
            <person name="Salih N.S."/>
            <person name="Samson R.A."/>
            <person name="Sandor E."/>
            <person name="Sanguinetti M."/>
            <person name="Schuetze T."/>
            <person name="Sepcic K."/>
            <person name="Shelest E."/>
            <person name="Sherlock G."/>
            <person name="Sophianopoulou V."/>
            <person name="Squina F.M."/>
            <person name="Sun H."/>
            <person name="Susca A."/>
            <person name="Todd R.B."/>
            <person name="Tsang A."/>
            <person name="Unkles S.E."/>
            <person name="van de Wiele N."/>
            <person name="van Rossen-Uffink D."/>
            <person name="Oliveira J.V."/>
            <person name="Vesth T.C."/>
            <person name="Visser J."/>
            <person name="Yu J.-H."/>
            <person name="Zhou M."/>
            <person name="Andersen M.R."/>
            <person name="Archer D.B."/>
            <person name="Baker S.E."/>
            <person name="Benoit I."/>
            <person name="Brakhage A.A."/>
            <person name="Braus G.H."/>
            <person name="Fischer R."/>
            <person name="Frisvad J.C."/>
            <person name="Goldman G.H."/>
            <person name="Houbraken J."/>
            <person name="Oakley B."/>
            <person name="Pocsi I."/>
            <person name="Scazzocchio C."/>
            <person name="Seiboth B."/>
            <person name="vanKuyk P.A."/>
            <person name="Wortman J."/>
            <person name="Dyer P.S."/>
            <person name="Grigoriev I.V."/>
        </authorList>
    </citation>
    <scope>NUCLEOTIDE SEQUENCE [LARGE SCALE GENOMIC DNA]</scope>
    <source>
        <strain evidence="13">DTO 134E9</strain>
    </source>
</reference>
<evidence type="ECO:0008006" key="14">
    <source>
        <dbReference type="Google" id="ProtNLM"/>
    </source>
</evidence>
<evidence type="ECO:0000256" key="1">
    <source>
        <dbReference type="ARBA" id="ARBA00004141"/>
    </source>
</evidence>
<feature type="region of interest" description="Disordered" evidence="10">
    <location>
        <begin position="123"/>
        <end position="167"/>
    </location>
</feature>
<proteinExistence type="inferred from homology"/>
<feature type="transmembrane region" description="Helical" evidence="11">
    <location>
        <begin position="65"/>
        <end position="90"/>
    </location>
</feature>
<evidence type="ECO:0000313" key="12">
    <source>
        <dbReference type="EMBL" id="OJJ34628.1"/>
    </source>
</evidence>
<dbReference type="STRING" id="1073089.A0A1L9RIE0"/>
<protein>
    <recommendedName>
        <fullName evidence="14">Potassium transport protein</fullName>
    </recommendedName>
</protein>
<evidence type="ECO:0000256" key="2">
    <source>
        <dbReference type="ARBA" id="ARBA00009137"/>
    </source>
</evidence>
<dbReference type="InterPro" id="IPR015958">
    <property type="entry name" value="Trk1_fungi"/>
</dbReference>
<dbReference type="GO" id="GO:0005886">
    <property type="term" value="C:plasma membrane"/>
    <property type="evidence" value="ECO:0007669"/>
    <property type="project" value="InterPro"/>
</dbReference>
<keyword evidence="8" id="KW-0406">Ion transport</keyword>
<comment type="subcellular location">
    <subcellularLocation>
        <location evidence="1">Membrane</location>
        <topology evidence="1">Multi-pass membrane protein</topology>
    </subcellularLocation>
</comment>
<dbReference type="VEuPathDB" id="FungiDB:ASPWEDRAFT_154029"/>
<evidence type="ECO:0000256" key="7">
    <source>
        <dbReference type="ARBA" id="ARBA00022989"/>
    </source>
</evidence>
<dbReference type="InterPro" id="IPR051143">
    <property type="entry name" value="TrkH_K-transport"/>
</dbReference>
<dbReference type="PIRSF" id="PIRSF002450">
    <property type="entry name" value="K+_transpter_TRK"/>
    <property type="match status" value="1"/>
</dbReference>
<feature type="transmembrane region" description="Helical" evidence="11">
    <location>
        <begin position="380"/>
        <end position="402"/>
    </location>
</feature>
<feature type="transmembrane region" description="Helical" evidence="11">
    <location>
        <begin position="304"/>
        <end position="329"/>
    </location>
</feature>
<evidence type="ECO:0000256" key="6">
    <source>
        <dbReference type="ARBA" id="ARBA00022958"/>
    </source>
</evidence>
<organism evidence="12 13">
    <name type="scientific">Aspergillus wentii DTO 134E9</name>
    <dbReference type="NCBI Taxonomy" id="1073089"/>
    <lineage>
        <taxon>Eukaryota</taxon>
        <taxon>Fungi</taxon>
        <taxon>Dikarya</taxon>
        <taxon>Ascomycota</taxon>
        <taxon>Pezizomycotina</taxon>
        <taxon>Eurotiomycetes</taxon>
        <taxon>Eurotiomycetidae</taxon>
        <taxon>Eurotiales</taxon>
        <taxon>Aspergillaceae</taxon>
        <taxon>Aspergillus</taxon>
        <taxon>Aspergillus subgen. Cremei</taxon>
    </lineage>
</organism>
<feature type="compositionally biased region" description="Polar residues" evidence="10">
    <location>
        <begin position="138"/>
        <end position="160"/>
    </location>
</feature>
<feature type="region of interest" description="Disordered" evidence="10">
    <location>
        <begin position="187"/>
        <end position="213"/>
    </location>
</feature>
<name>A0A1L9RIE0_ASPWE</name>
<evidence type="ECO:0000256" key="11">
    <source>
        <dbReference type="SAM" id="Phobius"/>
    </source>
</evidence>
<evidence type="ECO:0000256" key="4">
    <source>
        <dbReference type="ARBA" id="ARBA00022538"/>
    </source>
</evidence>
<dbReference type="Pfam" id="PF02386">
    <property type="entry name" value="TrkH"/>
    <property type="match status" value="1"/>
</dbReference>
<dbReference type="PANTHER" id="PTHR31064:SF5">
    <property type="entry name" value="POTASSIUM ION TRANSPORTER (EUROFUNG)"/>
    <property type="match status" value="1"/>
</dbReference>